<organism evidence="2">
    <name type="scientific">Anopheles sinensis</name>
    <name type="common">Mosquito</name>
    <dbReference type="NCBI Taxonomy" id="74873"/>
    <lineage>
        <taxon>Eukaryota</taxon>
        <taxon>Metazoa</taxon>
        <taxon>Ecdysozoa</taxon>
        <taxon>Arthropoda</taxon>
        <taxon>Hexapoda</taxon>
        <taxon>Insecta</taxon>
        <taxon>Pterygota</taxon>
        <taxon>Neoptera</taxon>
        <taxon>Endopterygota</taxon>
        <taxon>Diptera</taxon>
        <taxon>Nematocera</taxon>
        <taxon>Culicoidea</taxon>
        <taxon>Culicidae</taxon>
        <taxon>Anophelinae</taxon>
        <taxon>Anopheles</taxon>
    </lineage>
</organism>
<name>A0A084WU04_ANOSI</name>
<reference evidence="3" key="2">
    <citation type="submission" date="2020-05" db="UniProtKB">
        <authorList>
            <consortium name="EnsemblMetazoa"/>
        </authorList>
    </citation>
    <scope>IDENTIFICATION</scope>
</reference>
<feature type="compositionally biased region" description="Polar residues" evidence="1">
    <location>
        <begin position="1"/>
        <end position="17"/>
    </location>
</feature>
<dbReference type="EMBL" id="KE525421">
    <property type="protein sequence ID" value="KFB53698.1"/>
    <property type="molecule type" value="Genomic_DNA"/>
</dbReference>
<evidence type="ECO:0000256" key="1">
    <source>
        <dbReference type="SAM" id="MobiDB-lite"/>
    </source>
</evidence>
<evidence type="ECO:0000313" key="2">
    <source>
        <dbReference type="EMBL" id="KFB53698.1"/>
    </source>
</evidence>
<proteinExistence type="predicted"/>
<dbReference type="Proteomes" id="UP000030765">
    <property type="component" value="Unassembled WGS sequence"/>
</dbReference>
<sequence length="82" mass="9871">MNQPASTNLQPSAGQPNHSEHRTYLSKFKGFNNRHERIHWMKITTSRHDDDDDGDFCWRRLQSRKGFFLLFPCTKERRKEHV</sequence>
<feature type="region of interest" description="Disordered" evidence="1">
    <location>
        <begin position="1"/>
        <end position="22"/>
    </location>
</feature>
<protein>
    <submittedName>
        <fullName evidence="2 3">Coenzyme PQQ synthesis protein</fullName>
    </submittedName>
</protein>
<reference evidence="2 4" key="1">
    <citation type="journal article" date="2014" name="BMC Genomics">
        <title>Genome sequence of Anopheles sinensis provides insight into genetics basis of mosquito competence for malaria parasites.</title>
        <authorList>
            <person name="Zhou D."/>
            <person name="Zhang D."/>
            <person name="Ding G."/>
            <person name="Shi L."/>
            <person name="Hou Q."/>
            <person name="Ye Y."/>
            <person name="Xu Y."/>
            <person name="Zhou H."/>
            <person name="Xiong C."/>
            <person name="Li S."/>
            <person name="Yu J."/>
            <person name="Hong S."/>
            <person name="Yu X."/>
            <person name="Zou P."/>
            <person name="Chen C."/>
            <person name="Chang X."/>
            <person name="Wang W."/>
            <person name="Lv Y."/>
            <person name="Sun Y."/>
            <person name="Ma L."/>
            <person name="Shen B."/>
            <person name="Zhu C."/>
        </authorList>
    </citation>
    <scope>NUCLEOTIDE SEQUENCE [LARGE SCALE GENOMIC DNA]</scope>
</reference>
<accession>A0A084WU04</accession>
<keyword evidence="4" id="KW-1185">Reference proteome</keyword>
<dbReference type="EMBL" id="ATLV01026972">
    <property type="status" value="NOT_ANNOTATED_CDS"/>
    <property type="molecule type" value="Genomic_DNA"/>
</dbReference>
<dbReference type="EnsemblMetazoa" id="ASIC022073-RA">
    <property type="protein sequence ID" value="ASIC022073-PA"/>
    <property type="gene ID" value="ASIC022073"/>
</dbReference>
<dbReference type="AlphaFoldDB" id="A0A084WU04"/>
<evidence type="ECO:0000313" key="3">
    <source>
        <dbReference type="EnsemblMetazoa" id="ASIC022073-PA"/>
    </source>
</evidence>
<gene>
    <name evidence="2" type="ORF">ZHAS_00022073</name>
</gene>
<dbReference type="VEuPathDB" id="VectorBase:ASIC022073"/>
<evidence type="ECO:0000313" key="4">
    <source>
        <dbReference type="Proteomes" id="UP000030765"/>
    </source>
</evidence>